<dbReference type="Proteomes" id="UP000002724">
    <property type="component" value="Chromosome"/>
</dbReference>
<evidence type="ECO:0000256" key="1">
    <source>
        <dbReference type="SAM" id="SignalP"/>
    </source>
</evidence>
<evidence type="ECO:0000259" key="2">
    <source>
        <dbReference type="Pfam" id="PF13100"/>
    </source>
</evidence>
<proteinExistence type="predicted"/>
<dbReference type="HOGENOM" id="CLU_876311_0_0_10"/>
<reference evidence="3 4" key="1">
    <citation type="submission" date="2008-06" db="EMBL/GenBank/DDBJ databases">
        <title>Complete sequence of Pelodictyon phaeoclathratiforme BU-1.</title>
        <authorList>
            <consortium name="US DOE Joint Genome Institute"/>
            <person name="Lucas S."/>
            <person name="Copeland A."/>
            <person name="Lapidus A."/>
            <person name="Glavina del Rio T."/>
            <person name="Dalin E."/>
            <person name="Tice H."/>
            <person name="Bruce D."/>
            <person name="Goodwin L."/>
            <person name="Pitluck S."/>
            <person name="Schmutz J."/>
            <person name="Larimer F."/>
            <person name="Land M."/>
            <person name="Hauser L."/>
            <person name="Kyrpides N."/>
            <person name="Mikhailova N."/>
            <person name="Liu Z."/>
            <person name="Li T."/>
            <person name="Zhao F."/>
            <person name="Overmann J."/>
            <person name="Bryant D.A."/>
            <person name="Richardson P."/>
        </authorList>
    </citation>
    <scope>NUCLEOTIDE SEQUENCE [LARGE SCALE GENOMIC DNA]</scope>
    <source>
        <strain evidence="4">DSM 5477 / BU-1</strain>
    </source>
</reference>
<sequence length="316" mass="35464" precursor="true">MKNNQNSMRQVSSRSLTAFLLLVLAASVALPHHNTLRAEQKKIILRHADLIEGGGDEAGSYRSVIGNVVFQDGSLTLTCDSATDYERENKIVLKGNIVIADDAFAIYGDNGVYFSDKQTGELQGSVRGRMLDNSLFGKSHRAVVNKANSQVWLYDDAIAWHEQQQISGDIILLHFTESGDSKKKQRLDEMQVHGNAFFAAADTLSRSPVVYDQFGGKKMVIRLLEGSKIEDITVTSQAEILYHLYNEKQQPSGINYSSGDMIRMLFTDGRLNRIKVTGNVEGKQYPESFRGNKSIDLPKFIWREEENPFRKQKSLP</sequence>
<dbReference type="AlphaFoldDB" id="B4SGV8"/>
<dbReference type="eggNOG" id="COG1452">
    <property type="taxonomic scope" value="Bacteria"/>
</dbReference>
<name>B4SGV8_PELPB</name>
<dbReference type="Pfam" id="PF13100">
    <property type="entry name" value="OstA_2"/>
    <property type="match status" value="1"/>
</dbReference>
<feature type="signal peptide" evidence="1">
    <location>
        <begin position="1"/>
        <end position="31"/>
    </location>
</feature>
<dbReference type="InterPro" id="IPR005653">
    <property type="entry name" value="OstA-like_N"/>
</dbReference>
<protein>
    <recommendedName>
        <fullName evidence="2">Organic solvent tolerance-like N-terminal domain-containing protein</fullName>
    </recommendedName>
</protein>
<evidence type="ECO:0000313" key="4">
    <source>
        <dbReference type="Proteomes" id="UP000002724"/>
    </source>
</evidence>
<dbReference type="STRING" id="324925.Ppha_2797"/>
<accession>B4SGV8</accession>
<dbReference type="Gene3D" id="2.60.450.10">
    <property type="entry name" value="Lipopolysaccharide (LPS) transport protein A like domain"/>
    <property type="match status" value="1"/>
</dbReference>
<dbReference type="KEGG" id="pph:Ppha_2797"/>
<feature type="chain" id="PRO_5002825991" description="Organic solvent tolerance-like N-terminal domain-containing protein" evidence="1">
    <location>
        <begin position="32"/>
        <end position="316"/>
    </location>
</feature>
<keyword evidence="1" id="KW-0732">Signal</keyword>
<keyword evidence="4" id="KW-1185">Reference proteome</keyword>
<gene>
    <name evidence="3" type="ordered locus">Ppha_2797</name>
</gene>
<feature type="domain" description="Organic solvent tolerance-like N-terminal" evidence="2">
    <location>
        <begin position="41"/>
        <end position="136"/>
    </location>
</feature>
<dbReference type="EMBL" id="CP001110">
    <property type="protein sequence ID" value="ACF44946.1"/>
    <property type="molecule type" value="Genomic_DNA"/>
</dbReference>
<evidence type="ECO:0000313" key="3">
    <source>
        <dbReference type="EMBL" id="ACF44946.1"/>
    </source>
</evidence>
<organism evidence="3 4">
    <name type="scientific">Pelodictyon phaeoclathratiforme (strain DSM 5477 / BU-1)</name>
    <dbReference type="NCBI Taxonomy" id="324925"/>
    <lineage>
        <taxon>Bacteria</taxon>
        <taxon>Pseudomonadati</taxon>
        <taxon>Chlorobiota</taxon>
        <taxon>Chlorobiia</taxon>
        <taxon>Chlorobiales</taxon>
        <taxon>Chlorobiaceae</taxon>
        <taxon>Chlorobium/Pelodictyon group</taxon>
        <taxon>Pelodictyon</taxon>
    </lineage>
</organism>